<feature type="transmembrane region" description="Helical" evidence="1">
    <location>
        <begin position="98"/>
        <end position="121"/>
    </location>
</feature>
<feature type="transmembrane region" description="Helical" evidence="1">
    <location>
        <begin position="236"/>
        <end position="256"/>
    </location>
</feature>
<accession>A0A2C8YS52</accession>
<keyword evidence="1" id="KW-0812">Transmembrane</keyword>
<evidence type="ECO:0000313" key="2">
    <source>
        <dbReference type="EMBL" id="SOE53357.1"/>
    </source>
</evidence>
<keyword evidence="1" id="KW-0472">Membrane</keyword>
<gene>
    <name evidence="2" type="ORF">SAMN06296378_0541</name>
</gene>
<keyword evidence="3" id="KW-1185">Reference proteome</keyword>
<keyword evidence="1" id="KW-1133">Transmembrane helix</keyword>
<evidence type="ECO:0000313" key="3">
    <source>
        <dbReference type="Proteomes" id="UP000219440"/>
    </source>
</evidence>
<dbReference type="InterPro" id="IPR049713">
    <property type="entry name" value="Pr6Pr-like"/>
</dbReference>
<evidence type="ECO:0000256" key="1">
    <source>
        <dbReference type="SAM" id="Phobius"/>
    </source>
</evidence>
<protein>
    <recommendedName>
        <fullName evidence="4">FAR-17a/AIG1-like protein</fullName>
    </recommendedName>
</protein>
<evidence type="ECO:0008006" key="4">
    <source>
        <dbReference type="Google" id="ProtNLM"/>
    </source>
</evidence>
<dbReference type="NCBIfam" id="NF038065">
    <property type="entry name" value="Pr6Pr"/>
    <property type="match status" value="1"/>
</dbReference>
<feature type="transmembrane region" description="Helical" evidence="1">
    <location>
        <begin position="133"/>
        <end position="151"/>
    </location>
</feature>
<dbReference type="EMBL" id="OCST01000001">
    <property type="protein sequence ID" value="SOE53357.1"/>
    <property type="molecule type" value="Genomic_DNA"/>
</dbReference>
<feature type="transmembrane region" description="Helical" evidence="1">
    <location>
        <begin position="196"/>
        <end position="216"/>
    </location>
</feature>
<sequence>MWRLGKQRRVDDRGVPRRGDYRVRLRLRTTAVNTFQQARTRAEYVENAKNTGDTEPVTRRRRLLGAIRIAVGMFVLVTVVIQITDRLLNNAFDPREYFSYFTIQSCLINIVVLLVGGVMALRHRRDTVLYTSIRMSIVAYAVVTAGVYNLLLRSVPYEGFQGLQWPNEVLHVWVPIFIALDWLFAPGRPPLPWRTLLIPIGYPVLWLGFTLVRGVFTDTYPYPFIDPATAGWGSVVTYIVALTMFILAIAALCIAYSRRGGRASR</sequence>
<feature type="transmembrane region" description="Helical" evidence="1">
    <location>
        <begin position="63"/>
        <end position="83"/>
    </location>
</feature>
<feature type="transmembrane region" description="Helical" evidence="1">
    <location>
        <begin position="163"/>
        <end position="184"/>
    </location>
</feature>
<organism evidence="2 3">
    <name type="scientific">Salinibacterium xinjiangense</name>
    <dbReference type="NCBI Taxonomy" id="386302"/>
    <lineage>
        <taxon>Bacteria</taxon>
        <taxon>Bacillati</taxon>
        <taxon>Actinomycetota</taxon>
        <taxon>Actinomycetes</taxon>
        <taxon>Micrococcales</taxon>
        <taxon>Microbacteriaceae</taxon>
        <taxon>Salinibacterium</taxon>
    </lineage>
</organism>
<dbReference type="AlphaFoldDB" id="A0A2C8YS52"/>
<proteinExistence type="predicted"/>
<dbReference type="Proteomes" id="UP000219440">
    <property type="component" value="Unassembled WGS sequence"/>
</dbReference>
<name>A0A2C8YS52_9MICO</name>
<reference evidence="2 3" key="1">
    <citation type="submission" date="2017-09" db="EMBL/GenBank/DDBJ databases">
        <authorList>
            <person name="Ehlers B."/>
            <person name="Leendertz F.H."/>
        </authorList>
    </citation>
    <scope>NUCLEOTIDE SEQUENCE [LARGE SCALE GENOMIC DNA]</scope>
    <source>
        <strain evidence="2 3">CGMCC 1.05381</strain>
    </source>
</reference>